<organism evidence="2 3">
    <name type="scientific">Propionibacterium ruminifibrarum</name>
    <dbReference type="NCBI Taxonomy" id="1962131"/>
    <lineage>
        <taxon>Bacteria</taxon>
        <taxon>Bacillati</taxon>
        <taxon>Actinomycetota</taxon>
        <taxon>Actinomycetes</taxon>
        <taxon>Propionibacteriales</taxon>
        <taxon>Propionibacteriaceae</taxon>
        <taxon>Propionibacterium</taxon>
    </lineage>
</organism>
<dbReference type="InterPro" id="IPR016181">
    <property type="entry name" value="Acyl_CoA_acyltransferase"/>
</dbReference>
<keyword evidence="3" id="KW-1185">Reference proteome</keyword>
<name>A0A375I745_9ACTN</name>
<dbReference type="OrthoDB" id="9795199at2"/>
<protein>
    <submittedName>
        <fullName evidence="2">Gcn5-related N-acetyltransferase (GNAT) domain profile</fullName>
        <ecNumber evidence="2">2.3.1.-</ecNumber>
    </submittedName>
</protein>
<dbReference type="EMBL" id="OMOH01000012">
    <property type="protein sequence ID" value="SPF69351.1"/>
    <property type="molecule type" value="Genomic_DNA"/>
</dbReference>
<dbReference type="Pfam" id="PF13302">
    <property type="entry name" value="Acetyltransf_3"/>
    <property type="match status" value="1"/>
</dbReference>
<proteinExistence type="predicted"/>
<gene>
    <name evidence="2" type="ORF">PROPJV5_2302</name>
</gene>
<dbReference type="AlphaFoldDB" id="A0A375I745"/>
<dbReference type="EC" id="2.3.1.-" evidence="2"/>
<dbReference type="RefSeq" id="WP_119716443.1">
    <property type="nucleotide sequence ID" value="NZ_OMOH01000012.1"/>
</dbReference>
<dbReference type="InterPro" id="IPR000182">
    <property type="entry name" value="GNAT_dom"/>
</dbReference>
<keyword evidence="2" id="KW-0012">Acyltransferase</keyword>
<keyword evidence="2" id="KW-0808">Transferase</keyword>
<dbReference type="PROSITE" id="PS51186">
    <property type="entry name" value="GNAT"/>
    <property type="match status" value="1"/>
</dbReference>
<feature type="domain" description="N-acetyltransferase" evidence="1">
    <location>
        <begin position="18"/>
        <end position="175"/>
    </location>
</feature>
<reference evidence="3" key="1">
    <citation type="submission" date="2018-02" db="EMBL/GenBank/DDBJ databases">
        <authorList>
            <person name="Hornung B."/>
        </authorList>
    </citation>
    <scope>NUCLEOTIDE SEQUENCE [LARGE SCALE GENOMIC DNA]</scope>
</reference>
<dbReference type="GO" id="GO:0016747">
    <property type="term" value="F:acyltransferase activity, transferring groups other than amino-acyl groups"/>
    <property type="evidence" value="ECO:0007669"/>
    <property type="project" value="InterPro"/>
</dbReference>
<dbReference type="Gene3D" id="3.40.630.30">
    <property type="match status" value="1"/>
</dbReference>
<dbReference type="SUPFAM" id="SSF55729">
    <property type="entry name" value="Acyl-CoA N-acyltransferases (Nat)"/>
    <property type="match status" value="1"/>
</dbReference>
<sequence length="178" mass="19864">MLRWPFAEQVLRAGDLTAHVWDPEHDAEPLWEALSSPEVWGSAPKGMPDGPEDLAARLAQREDGPERIAWTACLDGRVIGTSSHFRRGECVELGATYLSPSVWGTGLHLRLVRLMIHEARANDCSGVITRADDADERANKAIQKLGFVFVHKSAEQALRADGTRRINRVYRLDNEEVI</sequence>
<evidence type="ECO:0000313" key="3">
    <source>
        <dbReference type="Proteomes" id="UP000265962"/>
    </source>
</evidence>
<accession>A0A375I745</accession>
<evidence type="ECO:0000313" key="2">
    <source>
        <dbReference type="EMBL" id="SPF69351.1"/>
    </source>
</evidence>
<evidence type="ECO:0000259" key="1">
    <source>
        <dbReference type="PROSITE" id="PS51186"/>
    </source>
</evidence>
<dbReference type="Proteomes" id="UP000265962">
    <property type="component" value="Unassembled WGS sequence"/>
</dbReference>